<dbReference type="PANTHER" id="PTHR35866">
    <property type="entry name" value="PUTATIVE-RELATED"/>
    <property type="match status" value="1"/>
</dbReference>
<dbReference type="Proteomes" id="UP000192276">
    <property type="component" value="Unassembled WGS sequence"/>
</dbReference>
<keyword evidence="2" id="KW-1185">Reference proteome</keyword>
<proteinExistence type="predicted"/>
<dbReference type="STRING" id="550983.A4R26_15245"/>
<dbReference type="RefSeq" id="WP_165760197.1">
    <property type="nucleotide sequence ID" value="NZ_LWBP01000078.1"/>
</dbReference>
<dbReference type="Pfam" id="PF03692">
    <property type="entry name" value="CxxCxxCC"/>
    <property type="match status" value="1"/>
</dbReference>
<gene>
    <name evidence="1" type="ORF">A4R26_15245</name>
</gene>
<comment type="caution">
    <text evidence="1">The sequence shown here is derived from an EMBL/GenBank/DDBJ whole genome shotgun (WGS) entry which is preliminary data.</text>
</comment>
<name>A0A1V9G371_9BACT</name>
<organism evidence="1 2">
    <name type="scientific">Niastella populi</name>
    <dbReference type="NCBI Taxonomy" id="550983"/>
    <lineage>
        <taxon>Bacteria</taxon>
        <taxon>Pseudomonadati</taxon>
        <taxon>Bacteroidota</taxon>
        <taxon>Chitinophagia</taxon>
        <taxon>Chitinophagales</taxon>
        <taxon>Chitinophagaceae</taxon>
        <taxon>Niastella</taxon>
    </lineage>
</organism>
<evidence type="ECO:0000313" key="2">
    <source>
        <dbReference type="Proteomes" id="UP000192276"/>
    </source>
</evidence>
<evidence type="ECO:0000313" key="1">
    <source>
        <dbReference type="EMBL" id="OQP65061.1"/>
    </source>
</evidence>
<dbReference type="PANTHER" id="PTHR35866:SF1">
    <property type="entry name" value="YKGJ FAMILY CYSTEINE CLUSTER PROTEIN"/>
    <property type="match status" value="1"/>
</dbReference>
<sequence length="179" mass="20908">MKKKMLLNRSLFRRFLTKLEKEPPRGLDNLAVKTDKLVWAETDCLACANCCKTMTPTFTNTDIKRISAHLNMTEDAFKKKWLKKDRAGDWINTRQPCQFLNLRDNKCSIYEVRPKDCSGFPHHTRRHMVDYMHVFKQNIEYCPATFRLVERMIEGTTAGKAEVVVTKLKEEGKIHKAKS</sequence>
<dbReference type="EMBL" id="LWBP01000078">
    <property type="protein sequence ID" value="OQP65061.1"/>
    <property type="molecule type" value="Genomic_DNA"/>
</dbReference>
<protein>
    <recommendedName>
        <fullName evidence="3">Fe-S-oxidoreductase</fullName>
    </recommendedName>
</protein>
<dbReference type="InterPro" id="IPR005358">
    <property type="entry name" value="Puta_zinc/iron-chelating_dom"/>
</dbReference>
<accession>A0A1V9G371</accession>
<evidence type="ECO:0008006" key="3">
    <source>
        <dbReference type="Google" id="ProtNLM"/>
    </source>
</evidence>
<dbReference type="AlphaFoldDB" id="A0A1V9G371"/>
<reference evidence="2" key="1">
    <citation type="submission" date="2016-04" db="EMBL/GenBank/DDBJ databases">
        <authorList>
            <person name="Chen L."/>
            <person name="Zhuang W."/>
            <person name="Wang G."/>
        </authorList>
    </citation>
    <scope>NUCLEOTIDE SEQUENCE [LARGE SCALE GENOMIC DNA]</scope>
    <source>
        <strain evidence="2">208</strain>
    </source>
</reference>